<evidence type="ECO:0000313" key="2">
    <source>
        <dbReference type="EMBL" id="QHT06680.1"/>
    </source>
</evidence>
<reference evidence="2" key="1">
    <citation type="journal article" date="2020" name="Nature">
        <title>Giant virus diversity and host interactions through global metagenomics.</title>
        <authorList>
            <person name="Schulz F."/>
            <person name="Roux S."/>
            <person name="Paez-Espino D."/>
            <person name="Jungbluth S."/>
            <person name="Walsh D.A."/>
            <person name="Denef V.J."/>
            <person name="McMahon K.D."/>
            <person name="Konstantinidis K.T."/>
            <person name="Eloe-Fadrosh E.A."/>
            <person name="Kyrpides N.C."/>
            <person name="Woyke T."/>
        </authorList>
    </citation>
    <scope>NUCLEOTIDE SEQUENCE</scope>
    <source>
        <strain evidence="2">GVMAG-M-3300021473-15</strain>
    </source>
</reference>
<keyword evidence="1" id="KW-0472">Membrane</keyword>
<name>A0A6C0CS43_9ZZZZ</name>
<feature type="transmembrane region" description="Helical" evidence="1">
    <location>
        <begin position="20"/>
        <end position="37"/>
    </location>
</feature>
<dbReference type="AlphaFoldDB" id="A0A6C0CS43"/>
<protein>
    <submittedName>
        <fullName evidence="2">Uncharacterized protein</fullName>
    </submittedName>
</protein>
<keyword evidence="1" id="KW-0812">Transmembrane</keyword>
<accession>A0A6C0CS43</accession>
<organism evidence="2">
    <name type="scientific">viral metagenome</name>
    <dbReference type="NCBI Taxonomy" id="1070528"/>
    <lineage>
        <taxon>unclassified sequences</taxon>
        <taxon>metagenomes</taxon>
        <taxon>organismal metagenomes</taxon>
    </lineage>
</organism>
<dbReference type="EMBL" id="MN739474">
    <property type="protein sequence ID" value="QHT06680.1"/>
    <property type="molecule type" value="Genomic_DNA"/>
</dbReference>
<evidence type="ECO:0000256" key="1">
    <source>
        <dbReference type="SAM" id="Phobius"/>
    </source>
</evidence>
<proteinExistence type="predicted"/>
<keyword evidence="1" id="KW-1133">Transmembrane helix</keyword>
<sequence>MKNSKQVHRKKHNRNNNTIYVLVVFVAVSVMLVYYYYPQLQQQFAAFRFGDKYSSNTAVLFTDMLRPGDYVPQAPALTHLNLPSRADSLLWFGEQGLGLTTPQS</sequence>